<proteinExistence type="predicted"/>
<keyword evidence="2" id="KW-1185">Reference proteome</keyword>
<dbReference type="Proteomes" id="UP000033448">
    <property type="component" value="Unassembled WGS sequence"/>
</dbReference>
<comment type="caution">
    <text evidence="1">The sequence shown here is derived from an EMBL/GenBank/DDBJ whole genome shotgun (WGS) entry which is preliminary data.</text>
</comment>
<dbReference type="RefSeq" id="WP_156156733.1">
    <property type="nucleotide sequence ID" value="NZ_JYIT01000072.1"/>
</dbReference>
<dbReference type="OrthoDB" id="5075059at2"/>
<evidence type="ECO:0000313" key="2">
    <source>
        <dbReference type="Proteomes" id="UP000033448"/>
    </source>
</evidence>
<protein>
    <submittedName>
        <fullName evidence="1">Uncharacterized protein</fullName>
    </submittedName>
</protein>
<dbReference type="AlphaFoldDB" id="A0A0F0KXP9"/>
<evidence type="ECO:0000313" key="1">
    <source>
        <dbReference type="EMBL" id="KJL24865.1"/>
    </source>
</evidence>
<reference evidence="1 2" key="1">
    <citation type="submission" date="2015-02" db="EMBL/GenBank/DDBJ databases">
        <title>Draft genome sequences of ten Microbacterium spp. with emphasis on heavy metal contaminated environments.</title>
        <authorList>
            <person name="Corretto E."/>
        </authorList>
    </citation>
    <scope>NUCLEOTIDE SEQUENCE [LARGE SCALE GENOMIC DNA]</scope>
    <source>
        <strain evidence="1 2">DSM 23848</strain>
    </source>
</reference>
<sequence>MSAPLPEDWIAATGLWPVHDDVANVVVPDHVLADPNLSLIAKGLFTLLVAEQGQPVNPFDDPYEDVADIQAAVDELVEAGLALRVVKP</sequence>
<accession>A0A0F0KXP9</accession>
<dbReference type="EMBL" id="JYIT01000072">
    <property type="protein sequence ID" value="KJL24865.1"/>
    <property type="molecule type" value="Genomic_DNA"/>
</dbReference>
<organism evidence="1 2">
    <name type="scientific">Microbacterium azadirachtae</name>
    <dbReference type="NCBI Taxonomy" id="582680"/>
    <lineage>
        <taxon>Bacteria</taxon>
        <taxon>Bacillati</taxon>
        <taxon>Actinomycetota</taxon>
        <taxon>Actinomycetes</taxon>
        <taxon>Micrococcales</taxon>
        <taxon>Microbacteriaceae</taxon>
        <taxon>Microbacterium</taxon>
    </lineage>
</organism>
<name>A0A0F0KXP9_9MICO</name>
<dbReference type="PATRIC" id="fig|582680.7.peg.1626"/>
<gene>
    <name evidence="1" type="ORF">RL72_01588</name>
</gene>